<evidence type="ECO:0000256" key="7">
    <source>
        <dbReference type="ARBA" id="ARBA00023136"/>
    </source>
</evidence>
<evidence type="ECO:0000313" key="11">
    <source>
        <dbReference type="Proteomes" id="UP000515164"/>
    </source>
</evidence>
<dbReference type="PANTHER" id="PTHR21137">
    <property type="entry name" value="ODORANT RECEPTOR"/>
    <property type="match status" value="1"/>
</dbReference>
<evidence type="ECO:0000256" key="10">
    <source>
        <dbReference type="RuleBase" id="RU351113"/>
    </source>
</evidence>
<name>A0A6P8LUG4_9HYME</name>
<dbReference type="InterPro" id="IPR004117">
    <property type="entry name" value="7tm6_olfct_rcpt"/>
</dbReference>
<keyword evidence="7 10" id="KW-0472">Membrane</keyword>
<evidence type="ECO:0000256" key="5">
    <source>
        <dbReference type="ARBA" id="ARBA00022725"/>
    </source>
</evidence>
<dbReference type="GO" id="GO:0004984">
    <property type="term" value="F:olfactory receptor activity"/>
    <property type="evidence" value="ECO:0007669"/>
    <property type="project" value="InterPro"/>
</dbReference>
<dbReference type="Proteomes" id="UP000515164">
    <property type="component" value="Unplaced"/>
</dbReference>
<evidence type="ECO:0000256" key="2">
    <source>
        <dbReference type="ARBA" id="ARBA00022475"/>
    </source>
</evidence>
<dbReference type="GeneID" id="117206575"/>
<feature type="transmembrane region" description="Helical" evidence="10">
    <location>
        <begin position="202"/>
        <end position="224"/>
    </location>
</feature>
<keyword evidence="5 10" id="KW-0552">Olfaction</keyword>
<feature type="transmembrane region" description="Helical" evidence="10">
    <location>
        <begin position="138"/>
        <end position="160"/>
    </location>
</feature>
<keyword evidence="9 10" id="KW-0807">Transducer</keyword>
<protein>
    <recommendedName>
        <fullName evidence="10">Odorant receptor</fullName>
    </recommendedName>
</protein>
<dbReference type="KEGG" id="bbif:117206575"/>
<evidence type="ECO:0000256" key="8">
    <source>
        <dbReference type="ARBA" id="ARBA00023170"/>
    </source>
</evidence>
<evidence type="ECO:0000313" key="12">
    <source>
        <dbReference type="RefSeq" id="XP_033301944.1"/>
    </source>
</evidence>
<gene>
    <name evidence="12" type="primary">LOC117206575</name>
</gene>
<dbReference type="AlphaFoldDB" id="A0A6P8LUG4"/>
<evidence type="ECO:0000256" key="9">
    <source>
        <dbReference type="ARBA" id="ARBA00023224"/>
    </source>
</evidence>
<comment type="caution">
    <text evidence="10">Lacks conserved residue(s) required for the propagation of feature annotation.</text>
</comment>
<evidence type="ECO:0000256" key="6">
    <source>
        <dbReference type="ARBA" id="ARBA00022989"/>
    </source>
</evidence>
<dbReference type="GO" id="GO:0005549">
    <property type="term" value="F:odorant binding"/>
    <property type="evidence" value="ECO:0007669"/>
    <property type="project" value="InterPro"/>
</dbReference>
<dbReference type="GO" id="GO:0007165">
    <property type="term" value="P:signal transduction"/>
    <property type="evidence" value="ECO:0007669"/>
    <property type="project" value="UniProtKB-KW"/>
</dbReference>
<comment type="similarity">
    <text evidence="10">Belongs to the insect chemoreceptor superfamily. Heteromeric odorant receptor channel (TC 1.A.69) family.</text>
</comment>
<keyword evidence="8 10" id="KW-0675">Receptor</keyword>
<comment type="subcellular location">
    <subcellularLocation>
        <location evidence="1 10">Cell membrane</location>
        <topology evidence="1 10">Multi-pass membrane protein</topology>
    </subcellularLocation>
</comment>
<reference evidence="12" key="1">
    <citation type="submission" date="2025-08" db="UniProtKB">
        <authorList>
            <consortium name="RefSeq"/>
        </authorList>
    </citation>
    <scope>IDENTIFICATION</scope>
    <source>
        <tissue evidence="12">Muscle</tissue>
    </source>
</reference>
<dbReference type="GO" id="GO:0005886">
    <property type="term" value="C:plasma membrane"/>
    <property type="evidence" value="ECO:0007669"/>
    <property type="project" value="UniProtKB-SubCell"/>
</dbReference>
<sequence>MTNKTVAIKIDFDGRSDYSLQLNRWFLKPIGAWPSFPSTSRLERIMSFVLIVICYIILICTIIPCLLHIILENESFRIKLRLIGPVSYLCVGSINYTTLLLRGKNIRHCVEHMQTDWRTVKREKDQQVMLKSAKFGRYVTASTAAFMQGGVFCYCFMTALSTEVIQVGNETRIVHQLPYVIYKELIDINESPTNEIILCMQFLTGFIVSSSTLGILSITVVLIAHACGQLNVVMTWITEFVNESRKEKIAPFENIGIIVERHLRTLRYSVLYRSYMFLFVFLKVGDVVYMANWYYLTEKRILELILIIMRSSVVVEITAGKIIHMSIQTFSTVSLLDISVYAGTPSI</sequence>
<evidence type="ECO:0000256" key="4">
    <source>
        <dbReference type="ARBA" id="ARBA00022692"/>
    </source>
</evidence>
<keyword evidence="11" id="KW-1185">Reference proteome</keyword>
<evidence type="ECO:0000256" key="1">
    <source>
        <dbReference type="ARBA" id="ARBA00004651"/>
    </source>
</evidence>
<evidence type="ECO:0000256" key="3">
    <source>
        <dbReference type="ARBA" id="ARBA00022606"/>
    </source>
</evidence>
<dbReference type="RefSeq" id="XP_033301944.1">
    <property type="nucleotide sequence ID" value="XM_033446053.1"/>
</dbReference>
<proteinExistence type="inferred from homology"/>
<organism evidence="11 12">
    <name type="scientific">Bombus bifarius</name>
    <dbReference type="NCBI Taxonomy" id="103933"/>
    <lineage>
        <taxon>Eukaryota</taxon>
        <taxon>Metazoa</taxon>
        <taxon>Ecdysozoa</taxon>
        <taxon>Arthropoda</taxon>
        <taxon>Hexapoda</taxon>
        <taxon>Insecta</taxon>
        <taxon>Pterygota</taxon>
        <taxon>Neoptera</taxon>
        <taxon>Endopterygota</taxon>
        <taxon>Hymenoptera</taxon>
        <taxon>Apocrita</taxon>
        <taxon>Aculeata</taxon>
        <taxon>Apoidea</taxon>
        <taxon>Anthophila</taxon>
        <taxon>Apidae</taxon>
        <taxon>Bombus</taxon>
        <taxon>Pyrobombus</taxon>
    </lineage>
</organism>
<keyword evidence="4 10" id="KW-0812">Transmembrane</keyword>
<accession>A0A6P8LUG4</accession>
<keyword evidence="3 10" id="KW-0716">Sensory transduction</keyword>
<dbReference type="PANTHER" id="PTHR21137:SF35">
    <property type="entry name" value="ODORANT RECEPTOR 19A-RELATED"/>
    <property type="match status" value="1"/>
</dbReference>
<keyword evidence="6 10" id="KW-1133">Transmembrane helix</keyword>
<keyword evidence="2" id="KW-1003">Cell membrane</keyword>
<feature type="transmembrane region" description="Helical" evidence="10">
    <location>
        <begin position="270"/>
        <end position="295"/>
    </location>
</feature>
<feature type="transmembrane region" description="Helical" evidence="10">
    <location>
        <begin position="45"/>
        <end position="71"/>
    </location>
</feature>